<dbReference type="Proteomes" id="UP000054858">
    <property type="component" value="Unassembled WGS sequence"/>
</dbReference>
<name>A0A0W0X4M3_9GAMM</name>
<dbReference type="SUPFAM" id="SSF48403">
    <property type="entry name" value="Ankyrin repeat"/>
    <property type="match status" value="1"/>
</dbReference>
<dbReference type="InterPro" id="IPR036770">
    <property type="entry name" value="Ankyrin_rpt-contain_sf"/>
</dbReference>
<dbReference type="RefSeq" id="WP_025385594.1">
    <property type="nucleotide sequence ID" value="NZ_LCUA01000032.1"/>
</dbReference>
<dbReference type="PATRIC" id="fig|29423.5.peg.985"/>
<protein>
    <submittedName>
        <fullName evidence="1">Ankyrin repeat protein</fullName>
    </submittedName>
</protein>
<dbReference type="AlphaFoldDB" id="A0A0W0X4M3"/>
<gene>
    <name evidence="1" type="ORF">Loak_0937</name>
</gene>
<sequence>MRLVEAASKNDWPAVDGILSLSQVIPQRELDEALQKASEEGFSDIVKRMLADKRANPAACSFQAREFAISPAVTDSYALQMACYKGHDKVVALLLDDGRSDASVDNFRCIRLAAQMNHAAVVRILDAYLSARQIPYKPKIGTALTEKIEGVIDHSVEVMPRYETTFAVC</sequence>
<accession>A0A0W0X4M3</accession>
<organism evidence="1 2">
    <name type="scientific">Legionella oakridgensis</name>
    <dbReference type="NCBI Taxonomy" id="29423"/>
    <lineage>
        <taxon>Bacteria</taxon>
        <taxon>Pseudomonadati</taxon>
        <taxon>Pseudomonadota</taxon>
        <taxon>Gammaproteobacteria</taxon>
        <taxon>Legionellales</taxon>
        <taxon>Legionellaceae</taxon>
        <taxon>Legionella</taxon>
    </lineage>
</organism>
<evidence type="ECO:0000313" key="2">
    <source>
        <dbReference type="Proteomes" id="UP000054858"/>
    </source>
</evidence>
<dbReference type="Pfam" id="PF12796">
    <property type="entry name" value="Ank_2"/>
    <property type="match status" value="1"/>
</dbReference>
<comment type="caution">
    <text evidence="1">The sequence shown here is derived from an EMBL/GenBank/DDBJ whole genome shotgun (WGS) entry which is preliminary data.</text>
</comment>
<dbReference type="InterPro" id="IPR002110">
    <property type="entry name" value="Ankyrin_rpt"/>
</dbReference>
<dbReference type="Gene3D" id="1.25.40.20">
    <property type="entry name" value="Ankyrin repeat-containing domain"/>
    <property type="match status" value="1"/>
</dbReference>
<evidence type="ECO:0000313" key="1">
    <source>
        <dbReference type="EMBL" id="KTD39511.1"/>
    </source>
</evidence>
<dbReference type="EMBL" id="LNYP01000019">
    <property type="protein sequence ID" value="KTD39511.1"/>
    <property type="molecule type" value="Genomic_DNA"/>
</dbReference>
<proteinExistence type="predicted"/>
<reference evidence="1 2" key="1">
    <citation type="submission" date="2015-11" db="EMBL/GenBank/DDBJ databases">
        <title>Genomic analysis of 38 Legionella species identifies large and diverse effector repertoires.</title>
        <authorList>
            <person name="Burstein D."/>
            <person name="Amaro F."/>
            <person name="Zusman T."/>
            <person name="Lifshitz Z."/>
            <person name="Cohen O."/>
            <person name="Gilbert J.A."/>
            <person name="Pupko T."/>
            <person name="Shuman H.A."/>
            <person name="Segal G."/>
        </authorList>
    </citation>
    <scope>NUCLEOTIDE SEQUENCE [LARGE SCALE GENOMIC DNA]</scope>
    <source>
        <strain evidence="1 2">Oak Ridge-10</strain>
    </source>
</reference>